<dbReference type="InterPro" id="IPR019734">
    <property type="entry name" value="TPR_rpt"/>
</dbReference>
<protein>
    <recommendedName>
        <fullName evidence="4">STI1/HOP DP domain-containing protein</fullName>
    </recommendedName>
</protein>
<gene>
    <name evidence="5" type="ORF">FA13DRAFT_1355624</name>
</gene>
<feature type="region of interest" description="Disordered" evidence="3">
    <location>
        <begin position="57"/>
        <end position="129"/>
    </location>
</feature>
<dbReference type="PROSITE" id="PS50005">
    <property type="entry name" value="TPR"/>
    <property type="match status" value="1"/>
</dbReference>
<feature type="compositionally biased region" description="Pro residues" evidence="3">
    <location>
        <begin position="77"/>
        <end position="88"/>
    </location>
</feature>
<accession>A0A4Y7TNU5</accession>
<dbReference type="Gene3D" id="1.10.260.100">
    <property type="match status" value="1"/>
</dbReference>
<dbReference type="SUPFAM" id="SSF48452">
    <property type="entry name" value="TPR-like"/>
    <property type="match status" value="1"/>
</dbReference>
<dbReference type="Pfam" id="PF17830">
    <property type="entry name" value="STI1-HOP_DP"/>
    <property type="match status" value="1"/>
</dbReference>
<evidence type="ECO:0000256" key="2">
    <source>
        <dbReference type="PROSITE-ProRule" id="PRU00339"/>
    </source>
</evidence>
<name>A0A4Y7TNU5_COPMI</name>
<dbReference type="OrthoDB" id="2423701at2759"/>
<evidence type="ECO:0000256" key="1">
    <source>
        <dbReference type="ARBA" id="ARBA00022737"/>
    </source>
</evidence>
<evidence type="ECO:0000256" key="3">
    <source>
        <dbReference type="SAM" id="MobiDB-lite"/>
    </source>
</evidence>
<feature type="repeat" description="TPR" evidence="2">
    <location>
        <begin position="121"/>
        <end position="154"/>
    </location>
</feature>
<feature type="compositionally biased region" description="Basic and acidic residues" evidence="3">
    <location>
        <begin position="59"/>
        <end position="75"/>
    </location>
</feature>
<sequence>MLAKLAANPRTQKHLSDPAFVRQLISIQANPQLAKTAMMDPRMIEVLGALMGVDMAANTREEGSSDLPEGFKEAPRPASPPAYQPSPTPSSSRPTEPAPTPHKEEEAMEVDDEEAQAKKDALAAKAAGTEAYKKREFDEAIAQFEKAWDLYPKDITFLNNAGGL</sequence>
<keyword evidence="2" id="KW-0802">TPR repeat</keyword>
<dbReference type="Gene3D" id="1.25.40.10">
    <property type="entry name" value="Tetratricopeptide repeat domain"/>
    <property type="match status" value="1"/>
</dbReference>
<evidence type="ECO:0000259" key="4">
    <source>
        <dbReference type="Pfam" id="PF17830"/>
    </source>
</evidence>
<dbReference type="InterPro" id="IPR041243">
    <property type="entry name" value="STI1/HOP_DP"/>
</dbReference>
<dbReference type="STRING" id="71717.A0A4Y7TNU5"/>
<dbReference type="AlphaFoldDB" id="A0A4Y7TNU5"/>
<evidence type="ECO:0000313" key="6">
    <source>
        <dbReference type="Proteomes" id="UP000298030"/>
    </source>
</evidence>
<evidence type="ECO:0000313" key="5">
    <source>
        <dbReference type="EMBL" id="TEB35578.1"/>
    </source>
</evidence>
<dbReference type="EMBL" id="QPFP01000007">
    <property type="protein sequence ID" value="TEB35578.1"/>
    <property type="molecule type" value="Genomic_DNA"/>
</dbReference>
<proteinExistence type="predicted"/>
<comment type="caution">
    <text evidence="5">The sequence shown here is derived from an EMBL/GenBank/DDBJ whole genome shotgun (WGS) entry which is preliminary data.</text>
</comment>
<keyword evidence="6" id="KW-1185">Reference proteome</keyword>
<reference evidence="5 6" key="1">
    <citation type="journal article" date="2019" name="Nat. Ecol. Evol.">
        <title>Megaphylogeny resolves global patterns of mushroom evolution.</title>
        <authorList>
            <person name="Varga T."/>
            <person name="Krizsan K."/>
            <person name="Foldi C."/>
            <person name="Dima B."/>
            <person name="Sanchez-Garcia M."/>
            <person name="Sanchez-Ramirez S."/>
            <person name="Szollosi G.J."/>
            <person name="Szarkandi J.G."/>
            <person name="Papp V."/>
            <person name="Albert L."/>
            <person name="Andreopoulos W."/>
            <person name="Angelini C."/>
            <person name="Antonin V."/>
            <person name="Barry K.W."/>
            <person name="Bougher N.L."/>
            <person name="Buchanan P."/>
            <person name="Buyck B."/>
            <person name="Bense V."/>
            <person name="Catcheside P."/>
            <person name="Chovatia M."/>
            <person name="Cooper J."/>
            <person name="Damon W."/>
            <person name="Desjardin D."/>
            <person name="Finy P."/>
            <person name="Geml J."/>
            <person name="Haridas S."/>
            <person name="Hughes K."/>
            <person name="Justo A."/>
            <person name="Karasinski D."/>
            <person name="Kautmanova I."/>
            <person name="Kiss B."/>
            <person name="Kocsube S."/>
            <person name="Kotiranta H."/>
            <person name="LaButti K.M."/>
            <person name="Lechner B.E."/>
            <person name="Liimatainen K."/>
            <person name="Lipzen A."/>
            <person name="Lukacs Z."/>
            <person name="Mihaltcheva S."/>
            <person name="Morgado L.N."/>
            <person name="Niskanen T."/>
            <person name="Noordeloos M.E."/>
            <person name="Ohm R.A."/>
            <person name="Ortiz-Santana B."/>
            <person name="Ovrebo C."/>
            <person name="Racz N."/>
            <person name="Riley R."/>
            <person name="Savchenko A."/>
            <person name="Shiryaev A."/>
            <person name="Soop K."/>
            <person name="Spirin V."/>
            <person name="Szebenyi C."/>
            <person name="Tomsovsky M."/>
            <person name="Tulloss R.E."/>
            <person name="Uehling J."/>
            <person name="Grigoriev I.V."/>
            <person name="Vagvolgyi C."/>
            <person name="Papp T."/>
            <person name="Martin F.M."/>
            <person name="Miettinen O."/>
            <person name="Hibbett D.S."/>
            <person name="Nagy L.G."/>
        </authorList>
    </citation>
    <scope>NUCLEOTIDE SEQUENCE [LARGE SCALE GENOMIC DNA]</scope>
    <source>
        <strain evidence="5 6">FP101781</strain>
    </source>
</reference>
<dbReference type="InterPro" id="IPR011990">
    <property type="entry name" value="TPR-like_helical_dom_sf"/>
</dbReference>
<dbReference type="Proteomes" id="UP000298030">
    <property type="component" value="Unassembled WGS sequence"/>
</dbReference>
<feature type="domain" description="STI1/HOP DP" evidence="4">
    <location>
        <begin position="1"/>
        <end position="52"/>
    </location>
</feature>
<keyword evidence="1" id="KW-0677">Repeat</keyword>
<organism evidence="5 6">
    <name type="scientific">Coprinellus micaceus</name>
    <name type="common">Glistening ink-cap mushroom</name>
    <name type="synonym">Coprinus micaceus</name>
    <dbReference type="NCBI Taxonomy" id="71717"/>
    <lineage>
        <taxon>Eukaryota</taxon>
        <taxon>Fungi</taxon>
        <taxon>Dikarya</taxon>
        <taxon>Basidiomycota</taxon>
        <taxon>Agaricomycotina</taxon>
        <taxon>Agaricomycetes</taxon>
        <taxon>Agaricomycetidae</taxon>
        <taxon>Agaricales</taxon>
        <taxon>Agaricineae</taxon>
        <taxon>Psathyrellaceae</taxon>
        <taxon>Coprinellus</taxon>
    </lineage>
</organism>